<sequence length="383" mass="41277">MKDLYLLDDAIVSPFGISTEENLEAVSRNIPGLKLHKYKSLPKGELYAGIIETDLLREAFIKIGAPEKFTKLEQMMLLAVHKVIAANPGLNITDTALIISTTKGNIDVLRESSPFPKNRIYLTELAKVIKNFFGFTTEPVVVSNACVSGGLALAVAKRLMKAGKFEQAIVVGGDLVSDFVVSGFNSFLAISDEPCKPFSADRKGISLGEAAVAVLVTNKRPAGVPVISLIGEASANDANHISGPSRTGEGLVRSMENAFKQTEISVQEIDYISAHGTATLFNDEMEAIAFNRLGLNEVPLNSFKGYYGHTLGASALLESILTKHSMLQNRLFTSLNYSAHGVSKPLHIINENRKSALNYALKTASGFGGCNLALIFKKEENGI</sequence>
<comment type="similarity">
    <text evidence="1 3">Belongs to the thiolase-like superfamily. Beta-ketoacyl-ACP synthases family.</text>
</comment>
<evidence type="ECO:0000313" key="6">
    <source>
        <dbReference type="Proteomes" id="UP000321954"/>
    </source>
</evidence>
<accession>A0A5B8YK58</accession>
<dbReference type="PANTHER" id="PTHR11712">
    <property type="entry name" value="POLYKETIDE SYNTHASE-RELATED"/>
    <property type="match status" value="1"/>
</dbReference>
<dbReference type="InterPro" id="IPR014030">
    <property type="entry name" value="Ketoacyl_synth_N"/>
</dbReference>
<reference evidence="5 6" key="1">
    <citation type="submission" date="2019-08" db="EMBL/GenBank/DDBJ databases">
        <title>Antarcticibacterium arcticum sp. nov., a bacterium isolated from marine sediment of the Canadian Beaufort Sea.</title>
        <authorList>
            <person name="Lee Y.M."/>
            <person name="Baek K."/>
            <person name="Lee D.-H."/>
            <person name="Shin S.C."/>
            <person name="Jin Y.K."/>
            <person name="Park Y."/>
        </authorList>
    </citation>
    <scope>NUCLEOTIDE SEQUENCE [LARGE SCALE GENOMIC DNA]</scope>
    <source>
        <strain evidence="5 6">PAMC 28998</strain>
    </source>
</reference>
<dbReference type="Pfam" id="PF02801">
    <property type="entry name" value="Ketoacyl-synt_C"/>
    <property type="match status" value="1"/>
</dbReference>
<dbReference type="PANTHER" id="PTHR11712:SF320">
    <property type="entry name" value="BETA-KETOACYL SYNTHASE"/>
    <property type="match status" value="1"/>
</dbReference>
<evidence type="ECO:0000256" key="2">
    <source>
        <dbReference type="ARBA" id="ARBA00022679"/>
    </source>
</evidence>
<dbReference type="GO" id="GO:0004315">
    <property type="term" value="F:3-oxoacyl-[acyl-carrier-protein] synthase activity"/>
    <property type="evidence" value="ECO:0007669"/>
    <property type="project" value="TreeGrafter"/>
</dbReference>
<dbReference type="InterPro" id="IPR020841">
    <property type="entry name" value="PKS_Beta-ketoAc_synthase_dom"/>
</dbReference>
<evidence type="ECO:0000259" key="4">
    <source>
        <dbReference type="PROSITE" id="PS52004"/>
    </source>
</evidence>
<evidence type="ECO:0000256" key="1">
    <source>
        <dbReference type="ARBA" id="ARBA00008467"/>
    </source>
</evidence>
<keyword evidence="2 3" id="KW-0808">Transferase</keyword>
<dbReference type="Gene3D" id="3.40.47.10">
    <property type="match status" value="1"/>
</dbReference>
<keyword evidence="6" id="KW-1185">Reference proteome</keyword>
<dbReference type="InterPro" id="IPR014031">
    <property type="entry name" value="Ketoacyl_synth_C"/>
</dbReference>
<dbReference type="SUPFAM" id="SSF53901">
    <property type="entry name" value="Thiolase-like"/>
    <property type="match status" value="1"/>
</dbReference>
<dbReference type="AlphaFoldDB" id="A0A5B8YK58"/>
<feature type="domain" description="Ketosynthase family 3 (KS3)" evidence="4">
    <location>
        <begin position="1"/>
        <end position="378"/>
    </location>
</feature>
<dbReference type="EMBL" id="CP042476">
    <property type="protein sequence ID" value="QED36993.1"/>
    <property type="molecule type" value="Genomic_DNA"/>
</dbReference>
<dbReference type="OrthoDB" id="9808669at2"/>
<protein>
    <submittedName>
        <fullName evidence="5">Beta-ketoacyl synthase</fullName>
    </submittedName>
</protein>
<dbReference type="InterPro" id="IPR000794">
    <property type="entry name" value="Beta-ketoacyl_synthase"/>
</dbReference>
<dbReference type="InterPro" id="IPR016039">
    <property type="entry name" value="Thiolase-like"/>
</dbReference>
<dbReference type="Pfam" id="PF00109">
    <property type="entry name" value="ketoacyl-synt"/>
    <property type="match status" value="1"/>
</dbReference>
<dbReference type="GO" id="GO:0005829">
    <property type="term" value="C:cytosol"/>
    <property type="evidence" value="ECO:0007669"/>
    <property type="project" value="TreeGrafter"/>
</dbReference>
<dbReference type="PROSITE" id="PS52004">
    <property type="entry name" value="KS3_2"/>
    <property type="match status" value="1"/>
</dbReference>
<evidence type="ECO:0000256" key="3">
    <source>
        <dbReference type="RuleBase" id="RU003694"/>
    </source>
</evidence>
<proteinExistence type="inferred from homology"/>
<dbReference type="GO" id="GO:0006633">
    <property type="term" value="P:fatty acid biosynthetic process"/>
    <property type="evidence" value="ECO:0007669"/>
    <property type="project" value="TreeGrafter"/>
</dbReference>
<dbReference type="RefSeq" id="WP_146831367.1">
    <property type="nucleotide sequence ID" value="NZ_CP042476.1"/>
</dbReference>
<dbReference type="KEGG" id="anp:FK178_04375"/>
<gene>
    <name evidence="5" type="ORF">FK178_04375</name>
</gene>
<organism evidence="5 6">
    <name type="scientific">Antarcticibacterium arcticum</name>
    <dbReference type="NCBI Taxonomy" id="2585771"/>
    <lineage>
        <taxon>Bacteria</taxon>
        <taxon>Pseudomonadati</taxon>
        <taxon>Bacteroidota</taxon>
        <taxon>Flavobacteriia</taxon>
        <taxon>Flavobacteriales</taxon>
        <taxon>Flavobacteriaceae</taxon>
        <taxon>Antarcticibacterium</taxon>
    </lineage>
</organism>
<evidence type="ECO:0000313" key="5">
    <source>
        <dbReference type="EMBL" id="QED36993.1"/>
    </source>
</evidence>
<dbReference type="Proteomes" id="UP000321954">
    <property type="component" value="Chromosome"/>
</dbReference>
<name>A0A5B8YK58_9FLAO</name>